<protein>
    <submittedName>
        <fullName evidence="1">Phage capsid protein</fullName>
    </submittedName>
</protein>
<proteinExistence type="predicted"/>
<evidence type="ECO:0000313" key="1">
    <source>
        <dbReference type="EMBL" id="RHN09784.1"/>
    </source>
</evidence>
<reference evidence="1 2" key="1">
    <citation type="submission" date="2018-08" db="EMBL/GenBank/DDBJ databases">
        <title>A genome reference for cultivated species of the human gut microbiota.</title>
        <authorList>
            <person name="Zou Y."/>
            <person name="Xue W."/>
            <person name="Luo G."/>
        </authorList>
    </citation>
    <scope>NUCLEOTIDE SEQUENCE [LARGE SCALE GENOMIC DNA]</scope>
    <source>
        <strain evidence="1 2">AF31-21AC</strain>
    </source>
</reference>
<organism evidence="1 2">
    <name type="scientific">Roseburia intestinalis</name>
    <dbReference type="NCBI Taxonomy" id="166486"/>
    <lineage>
        <taxon>Bacteria</taxon>
        <taxon>Bacillati</taxon>
        <taxon>Bacillota</taxon>
        <taxon>Clostridia</taxon>
        <taxon>Lachnospirales</taxon>
        <taxon>Lachnospiraceae</taxon>
        <taxon>Roseburia</taxon>
    </lineage>
</organism>
<evidence type="ECO:0000313" key="2">
    <source>
        <dbReference type="Proteomes" id="UP000283586"/>
    </source>
</evidence>
<comment type="caution">
    <text evidence="1">The sequence shown here is derived from an EMBL/GenBank/DDBJ whole genome shotgun (WGS) entry which is preliminary data.</text>
</comment>
<sequence length="613" mass="69991">MLTPDYFYGKSDKLIEMYQELEDWIISDIAMRLIKSGEMSGTTDRELWKLQQMGLHHTEIVKRISKMTGKSRDEVRRLLRDSVMTSFSDDAEVLKRLGDVQTPLQNNAAIMAMNAEMMKTFGELNNLTRTTMLQTQRDLLNMLNEVDYRVASGMQSYSSAICEVLDRYAQSGVVIDYPTGARRSLEAAVRCCVVTSMNQTAAQVTNQYIAQKGIEYVLVSAHMGARHSKKFPDGIPSHDHWQGKVYKIVGSDKDTPNLLDATGYTVDPKTGQGRVVDPLGLHGYNCRHSHKPWDKSLRNPYVDADGNPKINVHESQELYEKQQQQRSMERAIRQTKRELLAKQAELSGIAETDVKDMLQPQYDKLAYKLRIQNQQYKQFCADNGLQTQTDRIKVAGFKRAQAEKANGRATAYSHSVKTPMEKADSIGYTKRTKEEFEQTARQIKEEITQYSDRPSKWSGNIRVDNELAKERSRGAKEWSCDISVVETADNGTIWHEMLHSCSASYYNPEIYGANEYIEEATVEWLKQQICKENNIINACAYEEKTAVLQVLNNSFSFGTDLEFAKEIFNVPLPERYQWLENRVDKCLRQAGVSFKDYYDVMGFVKNLKGGKNG</sequence>
<gene>
    <name evidence="1" type="ORF">DWZ31_06905</name>
</gene>
<dbReference type="EMBL" id="QRQN01000006">
    <property type="protein sequence ID" value="RHN09784.1"/>
    <property type="molecule type" value="Genomic_DNA"/>
</dbReference>
<dbReference type="RefSeq" id="WP_118488497.1">
    <property type="nucleotide sequence ID" value="NZ_QRQN01000006.1"/>
</dbReference>
<dbReference type="Pfam" id="PF06152">
    <property type="entry name" value="Phage_min_cap2"/>
    <property type="match status" value="1"/>
</dbReference>
<name>A0A415TWQ9_9FIRM</name>
<dbReference type="AlphaFoldDB" id="A0A415TWQ9"/>
<accession>A0A415TWQ9</accession>
<dbReference type="Proteomes" id="UP000283586">
    <property type="component" value="Unassembled WGS sequence"/>
</dbReference>
<dbReference type="GO" id="GO:0005198">
    <property type="term" value="F:structural molecule activity"/>
    <property type="evidence" value="ECO:0007669"/>
    <property type="project" value="InterPro"/>
</dbReference>
<dbReference type="InterPro" id="IPR009319">
    <property type="entry name" value="Phage_A118_VSP1"/>
</dbReference>